<dbReference type="Pfam" id="PF00459">
    <property type="entry name" value="Inositol_P"/>
    <property type="match status" value="1"/>
</dbReference>
<keyword evidence="10" id="KW-1185">Reference proteome</keyword>
<accession>A0A7J7INY2</accession>
<feature type="binding site" evidence="7">
    <location>
        <position position="106"/>
    </location>
    <ligand>
        <name>Mg(2+)</name>
        <dbReference type="ChEBI" id="CHEBI:18420"/>
        <label>1</label>
        <note>catalytic</note>
    </ligand>
</feature>
<evidence type="ECO:0000256" key="2">
    <source>
        <dbReference type="ARBA" id="ARBA00001946"/>
    </source>
</evidence>
<dbReference type="PRINTS" id="PR00377">
    <property type="entry name" value="IMPHPHTASES"/>
</dbReference>
<feature type="binding site" evidence="7">
    <location>
        <position position="109"/>
    </location>
    <ligand>
        <name>Mg(2+)</name>
        <dbReference type="ChEBI" id="CHEBI:18420"/>
        <label>1</label>
        <note>catalytic</note>
    </ligand>
</feature>
<dbReference type="Proteomes" id="UP000530660">
    <property type="component" value="Unassembled WGS sequence"/>
</dbReference>
<dbReference type="PROSITE" id="PS00629">
    <property type="entry name" value="IMP_1"/>
    <property type="match status" value="1"/>
</dbReference>
<dbReference type="AlphaFoldDB" id="A0A7J7INY2"/>
<comment type="cofactor">
    <cofactor evidence="2 7 8">
        <name>Mg(2+)</name>
        <dbReference type="ChEBI" id="CHEBI:18420"/>
    </cofactor>
</comment>
<feature type="binding site" evidence="7">
    <location>
        <position position="225"/>
    </location>
    <ligand>
        <name>Mg(2+)</name>
        <dbReference type="ChEBI" id="CHEBI:18420"/>
        <label>1</label>
        <note>catalytic</note>
    </ligand>
</feature>
<evidence type="ECO:0000256" key="4">
    <source>
        <dbReference type="ARBA" id="ARBA00022723"/>
    </source>
</evidence>
<organism evidence="9 10">
    <name type="scientific">Cyanidiococcus yangmingshanensis</name>
    <dbReference type="NCBI Taxonomy" id="2690220"/>
    <lineage>
        <taxon>Eukaryota</taxon>
        <taxon>Rhodophyta</taxon>
        <taxon>Bangiophyceae</taxon>
        <taxon>Cyanidiales</taxon>
        <taxon>Cyanidiaceae</taxon>
        <taxon>Cyanidiococcus</taxon>
    </lineage>
</organism>
<dbReference type="EMBL" id="VWRR01000002">
    <property type="protein sequence ID" value="KAF6004852.1"/>
    <property type="molecule type" value="Genomic_DNA"/>
</dbReference>
<reference evidence="9 10" key="1">
    <citation type="journal article" date="2020" name="J. Phycol.">
        <title>Comparative genome analysis reveals Cyanidiococcus gen. nov., a new extremophilic red algal genus sister to Cyanidioschyzon (Cyanidioschyzonaceae, Rhodophyta).</title>
        <authorList>
            <person name="Liu S.-L."/>
            <person name="Chiang Y.-R."/>
            <person name="Yoon H.S."/>
            <person name="Fu H.-Y."/>
        </authorList>
    </citation>
    <scope>NUCLEOTIDE SEQUENCE [LARGE SCALE GENOMIC DNA]</scope>
    <source>
        <strain evidence="9 10">THAL066</strain>
    </source>
</reference>
<dbReference type="InterPro" id="IPR033942">
    <property type="entry name" value="IMPase"/>
</dbReference>
<comment type="catalytic activity">
    <reaction evidence="1 8">
        <text>a myo-inositol phosphate + H2O = myo-inositol + phosphate</text>
        <dbReference type="Rhea" id="RHEA:24056"/>
        <dbReference type="ChEBI" id="CHEBI:15377"/>
        <dbReference type="ChEBI" id="CHEBI:17268"/>
        <dbReference type="ChEBI" id="CHEBI:43474"/>
        <dbReference type="ChEBI" id="CHEBI:84139"/>
        <dbReference type="EC" id="3.1.3.25"/>
    </reaction>
</comment>
<evidence type="ECO:0000256" key="7">
    <source>
        <dbReference type="PIRSR" id="PIRSR600760-2"/>
    </source>
</evidence>
<sequence>MQETELELAFDFAEELARECGELIREAFYRDWPFQTPPAGGHTTPYNVKKRTDPVTDTDRAVEELCRVRILERYSTRHRVLGEEGYDGRPESLRVKASDPPTWAIDPIDGTANFVHHIPMCAVSIALITDGVVRLGVVYNPIMEEMFSARRGHGAYLNGKRVFCSGVSELADACVATEYGSDRSPSKIQTMLEMVRSILENGTQAVRSTGSAALNMAYWGPYTWDLAAGEVLVEEAGGVCLLPNGAQFVLDGRGILATNRYLAEKLRFQAYAFA</sequence>
<dbReference type="InterPro" id="IPR000760">
    <property type="entry name" value="Inositol_monophosphatase-like"/>
</dbReference>
<dbReference type="PANTHER" id="PTHR20854:SF4">
    <property type="entry name" value="INOSITOL-1-MONOPHOSPHATASE-RELATED"/>
    <property type="match status" value="1"/>
</dbReference>
<dbReference type="InterPro" id="IPR020583">
    <property type="entry name" value="Inositol_monoP_metal-BS"/>
</dbReference>
<dbReference type="GO" id="GO:0046872">
    <property type="term" value="F:metal ion binding"/>
    <property type="evidence" value="ECO:0007669"/>
    <property type="project" value="UniProtKB-KW"/>
</dbReference>
<keyword evidence="6 7" id="KW-0460">Magnesium</keyword>
<proteinExistence type="inferred from homology"/>
<dbReference type="EC" id="3.1.3.25" evidence="8"/>
<dbReference type="GO" id="GO:0008934">
    <property type="term" value="F:inositol monophosphate 1-phosphatase activity"/>
    <property type="evidence" value="ECO:0007669"/>
    <property type="project" value="InterPro"/>
</dbReference>
<dbReference type="FunFam" id="3.30.540.10:FF:000004">
    <property type="entry name" value="Inositol-1-monophosphatase"/>
    <property type="match status" value="1"/>
</dbReference>
<keyword evidence="4 7" id="KW-0479">Metal-binding</keyword>
<dbReference type="GO" id="GO:0007165">
    <property type="term" value="P:signal transduction"/>
    <property type="evidence" value="ECO:0007669"/>
    <property type="project" value="TreeGrafter"/>
</dbReference>
<dbReference type="GO" id="GO:0046854">
    <property type="term" value="P:phosphatidylinositol phosphate biosynthetic process"/>
    <property type="evidence" value="ECO:0007669"/>
    <property type="project" value="InterPro"/>
</dbReference>
<dbReference type="Gene3D" id="3.40.190.80">
    <property type="match status" value="1"/>
</dbReference>
<feature type="binding site" evidence="7">
    <location>
        <position position="108"/>
    </location>
    <ligand>
        <name>Mg(2+)</name>
        <dbReference type="ChEBI" id="CHEBI:18420"/>
        <label>1</label>
        <note>catalytic</note>
    </ligand>
</feature>
<evidence type="ECO:0000313" key="9">
    <source>
        <dbReference type="EMBL" id="KAF6004852.1"/>
    </source>
</evidence>
<dbReference type="SUPFAM" id="SSF56655">
    <property type="entry name" value="Carbohydrate phosphatase"/>
    <property type="match status" value="1"/>
</dbReference>
<feature type="binding site" evidence="7">
    <location>
        <position position="83"/>
    </location>
    <ligand>
        <name>Mg(2+)</name>
        <dbReference type="ChEBI" id="CHEBI:18420"/>
        <label>1</label>
        <note>catalytic</note>
    </ligand>
</feature>
<gene>
    <name evidence="9" type="primary">IMPA1_1</name>
    <name evidence="9" type="ORF">F1559_003029</name>
</gene>
<dbReference type="Gene3D" id="3.30.540.10">
    <property type="entry name" value="Fructose-1,6-Bisphosphatase, subunit A, domain 1"/>
    <property type="match status" value="1"/>
</dbReference>
<evidence type="ECO:0000256" key="8">
    <source>
        <dbReference type="RuleBase" id="RU364068"/>
    </source>
</evidence>
<dbReference type="UniPathway" id="UPA00823">
    <property type="reaction ID" value="UER00788"/>
</dbReference>
<dbReference type="PANTHER" id="PTHR20854">
    <property type="entry name" value="INOSITOL MONOPHOSPHATASE"/>
    <property type="match status" value="1"/>
</dbReference>
<comment type="similarity">
    <text evidence="3 8">Belongs to the inositol monophosphatase superfamily.</text>
</comment>
<dbReference type="CDD" id="cd01639">
    <property type="entry name" value="IMPase"/>
    <property type="match status" value="1"/>
</dbReference>
<evidence type="ECO:0000256" key="6">
    <source>
        <dbReference type="ARBA" id="ARBA00022842"/>
    </source>
</evidence>
<comment type="caution">
    <text evidence="9">The sequence shown here is derived from an EMBL/GenBank/DDBJ whole genome shotgun (WGS) entry which is preliminary data.</text>
</comment>
<dbReference type="PROSITE" id="PS00630">
    <property type="entry name" value="IMP_2"/>
    <property type="match status" value="1"/>
</dbReference>
<evidence type="ECO:0000256" key="3">
    <source>
        <dbReference type="ARBA" id="ARBA00009759"/>
    </source>
</evidence>
<dbReference type="GO" id="GO:0006021">
    <property type="term" value="P:inositol biosynthetic process"/>
    <property type="evidence" value="ECO:0007669"/>
    <property type="project" value="UniProtKB-UniPathway"/>
</dbReference>
<evidence type="ECO:0000256" key="5">
    <source>
        <dbReference type="ARBA" id="ARBA00022801"/>
    </source>
</evidence>
<evidence type="ECO:0000313" key="10">
    <source>
        <dbReference type="Proteomes" id="UP000530660"/>
    </source>
</evidence>
<name>A0A7J7INY2_9RHOD</name>
<protein>
    <recommendedName>
        <fullName evidence="8">Inositol-1-monophosphatase</fullName>
        <ecNumber evidence="8">3.1.3.25</ecNumber>
    </recommendedName>
</protein>
<dbReference type="InterPro" id="IPR020550">
    <property type="entry name" value="Inositol_monophosphatase_CS"/>
</dbReference>
<keyword evidence="5 8" id="KW-0378">Hydrolase</keyword>
<evidence type="ECO:0000256" key="1">
    <source>
        <dbReference type="ARBA" id="ARBA00001033"/>
    </source>
</evidence>
<comment type="pathway">
    <text evidence="8">Polyol metabolism; myo-inositol biosynthesis; myo-inositol from D-glucose 6-phosphate: step 2/2.</text>
</comment>
<dbReference type="OrthoDB" id="10254945at2759"/>